<accession>A0ABQ5RP19</accession>
<dbReference type="EMBL" id="BSDZ01000003">
    <property type="protein sequence ID" value="GLI59171.1"/>
    <property type="molecule type" value="Genomic_DNA"/>
</dbReference>
<proteinExistence type="predicted"/>
<dbReference type="Pfam" id="PF14822">
    <property type="entry name" value="Vasohibin"/>
    <property type="match status" value="1"/>
</dbReference>
<feature type="region of interest" description="Disordered" evidence="1">
    <location>
        <begin position="42"/>
        <end position="74"/>
    </location>
</feature>
<dbReference type="InterPro" id="IPR028131">
    <property type="entry name" value="VASH1"/>
</dbReference>
<dbReference type="PANTHER" id="PTHR15750:SF2">
    <property type="entry name" value="VASOHIBIN"/>
    <property type="match status" value="1"/>
</dbReference>
<feature type="region of interest" description="Disordered" evidence="1">
    <location>
        <begin position="313"/>
        <end position="368"/>
    </location>
</feature>
<organism evidence="2 3">
    <name type="scientific">Volvox africanus</name>
    <dbReference type="NCBI Taxonomy" id="51714"/>
    <lineage>
        <taxon>Eukaryota</taxon>
        <taxon>Viridiplantae</taxon>
        <taxon>Chlorophyta</taxon>
        <taxon>core chlorophytes</taxon>
        <taxon>Chlorophyceae</taxon>
        <taxon>CS clade</taxon>
        <taxon>Chlamydomonadales</taxon>
        <taxon>Volvocaceae</taxon>
        <taxon>Volvox</taxon>
    </lineage>
</organism>
<gene>
    <name evidence="2" type="ORF">VaNZ11_000991</name>
</gene>
<keyword evidence="3" id="KW-1185">Reference proteome</keyword>
<feature type="compositionally biased region" description="Pro residues" evidence="1">
    <location>
        <begin position="323"/>
        <end position="336"/>
    </location>
</feature>
<name>A0ABQ5RP19_9CHLO</name>
<comment type="caution">
    <text evidence="2">The sequence shown here is derived from an EMBL/GenBank/DDBJ whole genome shotgun (WGS) entry which is preliminary data.</text>
</comment>
<dbReference type="Proteomes" id="UP001165090">
    <property type="component" value="Unassembled WGS sequence"/>
</dbReference>
<evidence type="ECO:0000256" key="1">
    <source>
        <dbReference type="SAM" id="MobiDB-lite"/>
    </source>
</evidence>
<feature type="compositionally biased region" description="Low complexity" evidence="1">
    <location>
        <begin position="337"/>
        <end position="350"/>
    </location>
</feature>
<sequence>MPLSSAALQLQRLLNSLPLPDERISEAEKLIKECSEADLAQLGLGPPPRPVVPRSLIDGGKGGGDGKPSGGPQQRLHTVQQVINSLQYNHTPGYYYNVSKSRPFSRIMDTAREALRVALPIKCLEAVFLGALMTAGWQDLDRLPLAFKSTVQGQTYRHIVLAVFHAPSRTWGALGLSRRPELMDKNLEYESLADLVSEYKSSYERWWHTLARVYVGLPLEHDTYYAGPVCWRYLTLSLTGRKSWMAHRVALDKFAGQARRLAAKFRALGGKPTSETSLGAADLNPAVSIGMVLTTTAVASSLYAGSAVGRCAKSASPARRRPTLPPPPPPPPPPPLTTTLTRRPGTPSRLQASPRPPPKTATRLPPQGSSVTVAAALTATATTTAAPTNAGAQGVSGSGKSPSGAAAIHSTAFPASVFYGTGGHTEINRLSAAANDIDSGNVAASATLTPPSFVLEVVNGDGSGADAVERIAELALDSQPSSIRARGFRTQPHRSSDPGSGAVLAVAAVAAPQERRRSGRVQARILRQQLKAEEQSGEVNAGREGSTAVLRCEEGEEEDEDEDSDSDEGDYMSDEGS</sequence>
<evidence type="ECO:0000313" key="3">
    <source>
        <dbReference type="Proteomes" id="UP001165090"/>
    </source>
</evidence>
<evidence type="ECO:0000313" key="2">
    <source>
        <dbReference type="EMBL" id="GLI59171.1"/>
    </source>
</evidence>
<feature type="compositionally biased region" description="Gly residues" evidence="1">
    <location>
        <begin position="59"/>
        <end position="69"/>
    </location>
</feature>
<protein>
    <submittedName>
        <fullName evidence="2">Uncharacterized protein</fullName>
    </submittedName>
</protein>
<dbReference type="PANTHER" id="PTHR15750">
    <property type="entry name" value="VASOHIBIN-1-LIKE ISOFORM X2"/>
    <property type="match status" value="1"/>
</dbReference>
<feature type="compositionally biased region" description="Acidic residues" evidence="1">
    <location>
        <begin position="554"/>
        <end position="577"/>
    </location>
</feature>
<reference evidence="2 3" key="1">
    <citation type="journal article" date="2023" name="IScience">
        <title>Expanded male sex-determining region conserved during the evolution of homothallism in the green alga Volvox.</title>
        <authorList>
            <person name="Yamamoto K."/>
            <person name="Matsuzaki R."/>
            <person name="Mahakham W."/>
            <person name="Heman W."/>
            <person name="Sekimoto H."/>
            <person name="Kawachi M."/>
            <person name="Minakuchi Y."/>
            <person name="Toyoda A."/>
            <person name="Nozaki H."/>
        </authorList>
    </citation>
    <scope>NUCLEOTIDE SEQUENCE [LARGE SCALE GENOMIC DNA]</scope>
    <source>
        <strain evidence="2 3">NIES-4468</strain>
    </source>
</reference>
<feature type="region of interest" description="Disordered" evidence="1">
    <location>
        <begin position="531"/>
        <end position="577"/>
    </location>
</feature>